<comment type="function">
    <text evidence="9">Plays a role in the transport of magnesium and cobalt ions.</text>
</comment>
<feature type="transmembrane region" description="Helical" evidence="13">
    <location>
        <begin position="125"/>
        <end position="147"/>
    </location>
</feature>
<evidence type="ECO:0000256" key="6">
    <source>
        <dbReference type="ARBA" id="ARBA00022989"/>
    </source>
</evidence>
<dbReference type="SUPFAM" id="SSF56176">
    <property type="entry name" value="FAD-binding/transporter-associated domain-like"/>
    <property type="match status" value="1"/>
</dbReference>
<organism evidence="16 17">
    <name type="scientific">Salinimonas iocasae</name>
    <dbReference type="NCBI Taxonomy" id="2572577"/>
    <lineage>
        <taxon>Bacteria</taxon>
        <taxon>Pseudomonadati</taxon>
        <taxon>Pseudomonadota</taxon>
        <taxon>Gammaproteobacteria</taxon>
        <taxon>Alteromonadales</taxon>
        <taxon>Alteromonadaceae</taxon>
        <taxon>Alteromonas/Salinimonas group</taxon>
        <taxon>Salinimonas</taxon>
    </lineage>
</organism>
<keyword evidence="7 11" id="KW-0129">CBS domain</keyword>
<evidence type="ECO:0000259" key="15">
    <source>
        <dbReference type="PROSITE" id="PS51846"/>
    </source>
</evidence>
<dbReference type="FunFam" id="3.30.465.10:FF:000010">
    <property type="entry name" value="DUF21 domain-containing protein"/>
    <property type="match status" value="1"/>
</dbReference>
<keyword evidence="8 12" id="KW-0472">Membrane</keyword>
<dbReference type="Pfam" id="PF03471">
    <property type="entry name" value="CorC_HlyC"/>
    <property type="match status" value="1"/>
</dbReference>
<dbReference type="PANTHER" id="PTHR22777">
    <property type="entry name" value="HEMOLYSIN-RELATED"/>
    <property type="match status" value="1"/>
</dbReference>
<evidence type="ECO:0000256" key="8">
    <source>
        <dbReference type="ARBA" id="ARBA00023136"/>
    </source>
</evidence>
<keyword evidence="6 12" id="KW-1133">Transmembrane helix</keyword>
<keyword evidence="17" id="KW-1185">Reference proteome</keyword>
<keyword evidence="5" id="KW-0677">Repeat</keyword>
<dbReference type="InterPro" id="IPR005170">
    <property type="entry name" value="Transptr-assoc_dom"/>
</dbReference>
<evidence type="ECO:0000256" key="3">
    <source>
        <dbReference type="ARBA" id="ARBA00022475"/>
    </source>
</evidence>
<dbReference type="NCBIfam" id="NF008604">
    <property type="entry name" value="PRK11573.1"/>
    <property type="match status" value="1"/>
</dbReference>
<evidence type="ECO:0000256" key="12">
    <source>
        <dbReference type="PROSITE-ProRule" id="PRU01193"/>
    </source>
</evidence>
<evidence type="ECO:0000313" key="17">
    <source>
        <dbReference type="Proteomes" id="UP000304912"/>
    </source>
</evidence>
<dbReference type="KEGG" id="salk:FBQ74_11745"/>
<gene>
    <name evidence="16" type="ORF">FBQ74_11745</name>
</gene>
<dbReference type="PROSITE" id="PS51846">
    <property type="entry name" value="CNNM"/>
    <property type="match status" value="1"/>
</dbReference>
<keyword evidence="3" id="KW-1003">Cell membrane</keyword>
<dbReference type="Pfam" id="PF00571">
    <property type="entry name" value="CBS"/>
    <property type="match status" value="1"/>
</dbReference>
<dbReference type="Gene3D" id="3.10.580.10">
    <property type="entry name" value="CBS-domain"/>
    <property type="match status" value="1"/>
</dbReference>
<dbReference type="InterPro" id="IPR000644">
    <property type="entry name" value="CBS_dom"/>
</dbReference>
<dbReference type="GO" id="GO:0050660">
    <property type="term" value="F:flavin adenine dinucleotide binding"/>
    <property type="evidence" value="ECO:0007669"/>
    <property type="project" value="InterPro"/>
</dbReference>
<feature type="transmembrane region" description="Helical" evidence="13">
    <location>
        <begin position="95"/>
        <end position="113"/>
    </location>
</feature>
<proteinExistence type="inferred from homology"/>
<evidence type="ECO:0000256" key="4">
    <source>
        <dbReference type="ARBA" id="ARBA00022692"/>
    </source>
</evidence>
<dbReference type="AlphaFoldDB" id="A0A5B7YEE0"/>
<comment type="similarity">
    <text evidence="2">Belongs to the UPF0053 family.</text>
</comment>
<dbReference type="InterPro" id="IPR046342">
    <property type="entry name" value="CBS_dom_sf"/>
</dbReference>
<dbReference type="SMART" id="SM01091">
    <property type="entry name" value="CorC_HlyC"/>
    <property type="match status" value="1"/>
</dbReference>
<dbReference type="RefSeq" id="WP_139756843.1">
    <property type="nucleotide sequence ID" value="NZ_CP039852.1"/>
</dbReference>
<comment type="subcellular location">
    <subcellularLocation>
        <location evidence="1">Cell membrane</location>
        <topology evidence="1">Multi-pass membrane protein</topology>
    </subcellularLocation>
</comment>
<dbReference type="Proteomes" id="UP000304912">
    <property type="component" value="Chromosome"/>
</dbReference>
<evidence type="ECO:0000256" key="1">
    <source>
        <dbReference type="ARBA" id="ARBA00004651"/>
    </source>
</evidence>
<dbReference type="Gene3D" id="3.30.465.10">
    <property type="match status" value="1"/>
</dbReference>
<dbReference type="InterPro" id="IPR002550">
    <property type="entry name" value="CNNM"/>
</dbReference>
<feature type="domain" description="CNNM transmembrane" evidence="15">
    <location>
        <begin position="2"/>
        <end position="192"/>
    </location>
</feature>
<dbReference type="FunFam" id="3.10.580.10:FF:000002">
    <property type="entry name" value="Magnesium/cobalt efflux protein CorC"/>
    <property type="match status" value="1"/>
</dbReference>
<dbReference type="SUPFAM" id="SSF54631">
    <property type="entry name" value="CBS-domain pair"/>
    <property type="match status" value="1"/>
</dbReference>
<evidence type="ECO:0000256" key="10">
    <source>
        <dbReference type="ARBA" id="ARBA00040729"/>
    </source>
</evidence>
<evidence type="ECO:0000259" key="14">
    <source>
        <dbReference type="PROSITE" id="PS51371"/>
    </source>
</evidence>
<evidence type="ECO:0000256" key="11">
    <source>
        <dbReference type="PROSITE-ProRule" id="PRU00703"/>
    </source>
</evidence>
<dbReference type="InterPro" id="IPR016169">
    <property type="entry name" value="FAD-bd_PCMH_sub2"/>
</dbReference>
<reference evidence="16 17" key="1">
    <citation type="submission" date="2019-04" db="EMBL/GenBank/DDBJ databases">
        <title>Salinimonas iocasae sp. nov., a halophilic bacterium isolated from the outer tube casing of tubeworms in Okinawa Trough.</title>
        <authorList>
            <person name="Zhang H."/>
            <person name="Wang H."/>
            <person name="Li C."/>
        </authorList>
    </citation>
    <scope>NUCLEOTIDE SEQUENCE [LARGE SCALE GENOMIC DNA]</scope>
    <source>
        <strain evidence="16 17">KX18D6</strain>
    </source>
</reference>
<keyword evidence="4 12" id="KW-0812">Transmembrane</keyword>
<dbReference type="InterPro" id="IPR044751">
    <property type="entry name" value="Ion_transp-like_CBS"/>
</dbReference>
<accession>A0A5B7YEE0</accession>
<dbReference type="GO" id="GO:0005886">
    <property type="term" value="C:plasma membrane"/>
    <property type="evidence" value="ECO:0007669"/>
    <property type="project" value="UniProtKB-SubCell"/>
</dbReference>
<dbReference type="PROSITE" id="PS51371">
    <property type="entry name" value="CBS"/>
    <property type="match status" value="1"/>
</dbReference>
<evidence type="ECO:0000256" key="7">
    <source>
        <dbReference type="ARBA" id="ARBA00023122"/>
    </source>
</evidence>
<protein>
    <recommendedName>
        <fullName evidence="10">Magnesium and cobalt efflux protein CorC</fullName>
    </recommendedName>
</protein>
<dbReference type="PANTHER" id="PTHR22777:SF32">
    <property type="entry name" value="UPF0053 INNER MEMBRANE PROTEIN YFJD"/>
    <property type="match status" value="1"/>
</dbReference>
<dbReference type="InterPro" id="IPR036318">
    <property type="entry name" value="FAD-bd_PCMH-like_sf"/>
</dbReference>
<dbReference type="CDD" id="cd04590">
    <property type="entry name" value="CBS_pair_CorC_HlyC_assoc"/>
    <property type="match status" value="1"/>
</dbReference>
<evidence type="ECO:0000256" key="5">
    <source>
        <dbReference type="ARBA" id="ARBA00022737"/>
    </source>
</evidence>
<evidence type="ECO:0000256" key="13">
    <source>
        <dbReference type="SAM" id="Phobius"/>
    </source>
</evidence>
<dbReference type="OrthoDB" id="9797674at2"/>
<evidence type="ECO:0000256" key="2">
    <source>
        <dbReference type="ARBA" id="ARBA00006337"/>
    </source>
</evidence>
<feature type="transmembrane region" description="Helical" evidence="13">
    <location>
        <begin position="62"/>
        <end position="89"/>
    </location>
</feature>
<dbReference type="EMBL" id="CP039852">
    <property type="protein sequence ID" value="QCZ94102.1"/>
    <property type="molecule type" value="Genomic_DNA"/>
</dbReference>
<name>A0A5B7YEE0_9ALTE</name>
<evidence type="ECO:0000313" key="16">
    <source>
        <dbReference type="EMBL" id="QCZ94102.1"/>
    </source>
</evidence>
<dbReference type="Pfam" id="PF01595">
    <property type="entry name" value="CNNM"/>
    <property type="match status" value="1"/>
</dbReference>
<feature type="transmembrane region" description="Helical" evidence="13">
    <location>
        <begin position="6"/>
        <end position="25"/>
    </location>
</feature>
<sequence length="431" mass="48634">MDDISTSTLFIILAVLILFSAYFSSSETGMMSINRYRLKHLQKEGNSAANRVQRLLERPDRLIGLILIGNNLVNIAASSIATIICVRLFGDYWGFFATTFGLTLILLIFAEVTPKTLAALYPEKIAFPSSLILLPLLTLMYPFVALINSITNGILHLLRINPTNGSDDSLSREELRTVVYEAGAMIPKKHQDMLVSILDLESVTAEDIMVPRAEIFAIDINDDWKKIQKQLTSSQHTRVLLYRDSIDDAVGFVHVRDALRLLSKDQFTKSSLLRAVREIYYTPESTPLHTLMYKFQAEKERIALVVDEYGDIMGLVTLEDILEEIIGDFTTSMVPDHSKEVNVQQDGSVLIDGSANIRDLNKEMEWTLPTEGPKTLNGLILEYLEEIPENKVSVRLAGYPIEIVDINENMIKTVRIMPEFYTRQAEPESDN</sequence>
<evidence type="ECO:0000256" key="9">
    <source>
        <dbReference type="ARBA" id="ARBA00037273"/>
    </source>
</evidence>
<feature type="domain" description="CBS" evidence="14">
    <location>
        <begin position="275"/>
        <end position="332"/>
    </location>
</feature>